<feature type="domain" description="N-acetyltransferase" evidence="3">
    <location>
        <begin position="8"/>
        <end position="168"/>
    </location>
</feature>
<evidence type="ECO:0000313" key="5">
    <source>
        <dbReference type="Proteomes" id="UP000315010"/>
    </source>
</evidence>
<dbReference type="GO" id="GO:0016747">
    <property type="term" value="F:acyltransferase activity, transferring groups other than amino-acyl groups"/>
    <property type="evidence" value="ECO:0007669"/>
    <property type="project" value="InterPro"/>
</dbReference>
<dbReference type="InterPro" id="IPR000182">
    <property type="entry name" value="GNAT_dom"/>
</dbReference>
<protein>
    <submittedName>
        <fullName evidence="4">Putative acetyltransferase</fullName>
    </submittedName>
</protein>
<dbReference type="PROSITE" id="PS51186">
    <property type="entry name" value="GNAT"/>
    <property type="match status" value="1"/>
</dbReference>
<dbReference type="SUPFAM" id="SSF55729">
    <property type="entry name" value="Acyl-CoA N-acyltransferases (Nat)"/>
    <property type="match status" value="1"/>
</dbReference>
<dbReference type="EMBL" id="SJPJ01000001">
    <property type="protein sequence ID" value="TWT80861.1"/>
    <property type="molecule type" value="Genomic_DNA"/>
</dbReference>
<dbReference type="Gene3D" id="3.40.630.30">
    <property type="match status" value="1"/>
</dbReference>
<keyword evidence="2" id="KW-0012">Acyltransferase</keyword>
<dbReference type="InterPro" id="IPR050680">
    <property type="entry name" value="YpeA/RimI_acetyltransf"/>
</dbReference>
<dbReference type="Pfam" id="PF00583">
    <property type="entry name" value="Acetyltransf_1"/>
    <property type="match status" value="1"/>
</dbReference>
<comment type="caution">
    <text evidence="4">The sequence shown here is derived from an EMBL/GenBank/DDBJ whole genome shotgun (WGS) entry which is preliminary data.</text>
</comment>
<dbReference type="PANTHER" id="PTHR43420">
    <property type="entry name" value="ACETYLTRANSFERASE"/>
    <property type="match status" value="1"/>
</dbReference>
<evidence type="ECO:0000256" key="1">
    <source>
        <dbReference type="ARBA" id="ARBA00022679"/>
    </source>
</evidence>
<reference evidence="4 5" key="1">
    <citation type="submission" date="2019-02" db="EMBL/GenBank/DDBJ databases">
        <title>Deep-cultivation of Planctomycetes and their phenomic and genomic characterization uncovers novel biology.</title>
        <authorList>
            <person name="Wiegand S."/>
            <person name="Jogler M."/>
            <person name="Boedeker C."/>
            <person name="Pinto D."/>
            <person name="Vollmers J."/>
            <person name="Rivas-Marin E."/>
            <person name="Kohn T."/>
            <person name="Peeters S.H."/>
            <person name="Heuer A."/>
            <person name="Rast P."/>
            <person name="Oberbeckmann S."/>
            <person name="Bunk B."/>
            <person name="Jeske O."/>
            <person name="Meyerdierks A."/>
            <person name="Storesund J.E."/>
            <person name="Kallscheuer N."/>
            <person name="Luecker S."/>
            <person name="Lage O.M."/>
            <person name="Pohl T."/>
            <person name="Merkel B.J."/>
            <person name="Hornburger P."/>
            <person name="Mueller R.-W."/>
            <person name="Bruemmer F."/>
            <person name="Labrenz M."/>
            <person name="Spormann A.M."/>
            <person name="Op Den Camp H."/>
            <person name="Overmann J."/>
            <person name="Amann R."/>
            <person name="Jetten M.S.M."/>
            <person name="Mascher T."/>
            <person name="Medema M.H."/>
            <person name="Devos D.P."/>
            <person name="Kaster A.-K."/>
            <person name="Ovreas L."/>
            <person name="Rohde M."/>
            <person name="Galperin M.Y."/>
            <person name="Jogler C."/>
        </authorList>
    </citation>
    <scope>NUCLEOTIDE SEQUENCE [LARGE SCALE GENOMIC DNA]</scope>
    <source>
        <strain evidence="4 5">CA13</strain>
    </source>
</reference>
<sequence>MNASFNIVRLNYDNPFHTKGIVGLLAEYAGDPAIGSPGLAEEAKGRLIDEMAKRPGVVALLAVDGSSHSQGQVVGAAICVESFSTFAAKSVLNIHDIMVSKAFRGRGVGKLLIEAVEQLAIETDCAKITLEVYENNRVARGLYEASGFGSLEAKAGLGQTYFLTKPIR</sequence>
<proteinExistence type="predicted"/>
<name>A0A5C5Z206_9BACT</name>
<evidence type="ECO:0000259" key="3">
    <source>
        <dbReference type="PROSITE" id="PS51186"/>
    </source>
</evidence>
<keyword evidence="1 4" id="KW-0808">Transferase</keyword>
<dbReference type="OrthoDB" id="9792929at2"/>
<dbReference type="InterPro" id="IPR016181">
    <property type="entry name" value="Acyl_CoA_acyltransferase"/>
</dbReference>
<dbReference type="Proteomes" id="UP000315010">
    <property type="component" value="Unassembled WGS sequence"/>
</dbReference>
<dbReference type="CDD" id="cd04301">
    <property type="entry name" value="NAT_SF"/>
    <property type="match status" value="1"/>
</dbReference>
<dbReference type="AlphaFoldDB" id="A0A5C5Z206"/>
<dbReference type="PANTHER" id="PTHR43420:SF51">
    <property type="entry name" value="PEPTIDYL-LYSINE N-ACETYLTRANSFERASE YIAC"/>
    <property type="match status" value="1"/>
</dbReference>
<keyword evidence="5" id="KW-1185">Reference proteome</keyword>
<evidence type="ECO:0000256" key="2">
    <source>
        <dbReference type="ARBA" id="ARBA00023315"/>
    </source>
</evidence>
<dbReference type="RefSeq" id="WP_146396145.1">
    <property type="nucleotide sequence ID" value="NZ_SJPJ01000001.1"/>
</dbReference>
<accession>A0A5C5Z206</accession>
<evidence type="ECO:0000313" key="4">
    <source>
        <dbReference type="EMBL" id="TWT80861.1"/>
    </source>
</evidence>
<organism evidence="4 5">
    <name type="scientific">Novipirellula herctigrandis</name>
    <dbReference type="NCBI Taxonomy" id="2527986"/>
    <lineage>
        <taxon>Bacteria</taxon>
        <taxon>Pseudomonadati</taxon>
        <taxon>Planctomycetota</taxon>
        <taxon>Planctomycetia</taxon>
        <taxon>Pirellulales</taxon>
        <taxon>Pirellulaceae</taxon>
        <taxon>Novipirellula</taxon>
    </lineage>
</organism>
<gene>
    <name evidence="4" type="ORF">CA13_23070</name>
</gene>